<dbReference type="Proteomes" id="UP000321830">
    <property type="component" value="Unassembled WGS sequence"/>
</dbReference>
<proteinExistence type="inferred from homology"/>
<gene>
    <name evidence="3" type="ORF">EVI01_09820</name>
</gene>
<organism evidence="3 4">
    <name type="scientific">Enterococcus villorum</name>
    <dbReference type="NCBI Taxonomy" id="112904"/>
    <lineage>
        <taxon>Bacteria</taxon>
        <taxon>Bacillati</taxon>
        <taxon>Bacillota</taxon>
        <taxon>Bacilli</taxon>
        <taxon>Lactobacillales</taxon>
        <taxon>Enterococcaceae</taxon>
        <taxon>Enterococcus</taxon>
    </lineage>
</organism>
<comment type="similarity">
    <text evidence="1 2">Belongs to the glycosyl hydrolase 25 family.</text>
</comment>
<dbReference type="GO" id="GO:0009253">
    <property type="term" value="P:peptidoglycan catabolic process"/>
    <property type="evidence" value="ECO:0007669"/>
    <property type="project" value="InterPro"/>
</dbReference>
<dbReference type="EMBL" id="BJWF01000008">
    <property type="protein sequence ID" value="GEL91645.1"/>
    <property type="molecule type" value="Genomic_DNA"/>
</dbReference>
<comment type="caution">
    <text evidence="3">The sequence shown here is derived from an EMBL/GenBank/DDBJ whole genome shotgun (WGS) entry which is preliminary data.</text>
</comment>
<dbReference type="GO" id="GO:0016052">
    <property type="term" value="P:carbohydrate catabolic process"/>
    <property type="evidence" value="ECO:0007669"/>
    <property type="project" value="TreeGrafter"/>
</dbReference>
<evidence type="ECO:0000256" key="1">
    <source>
        <dbReference type="ARBA" id="ARBA00010646"/>
    </source>
</evidence>
<dbReference type="Gene3D" id="3.20.20.80">
    <property type="entry name" value="Glycosidases"/>
    <property type="match status" value="1"/>
</dbReference>
<comment type="catalytic activity">
    <reaction evidence="2">
        <text>Hydrolysis of (1-&gt;4)-beta-linkages between N-acetylmuramic acid and N-acetyl-D-glucosamine residues in a peptidoglycan and between N-acetyl-D-glucosamine residues in chitodextrins.</text>
        <dbReference type="EC" id="3.2.1.17"/>
    </reaction>
</comment>
<dbReference type="InterPro" id="IPR017853">
    <property type="entry name" value="GH"/>
</dbReference>
<dbReference type="Pfam" id="PF01183">
    <property type="entry name" value="Glyco_hydro_25"/>
    <property type="match status" value="1"/>
</dbReference>
<dbReference type="SUPFAM" id="SSF51445">
    <property type="entry name" value="(Trans)glycosidases"/>
    <property type="match status" value="1"/>
</dbReference>
<dbReference type="PROSITE" id="PS00953">
    <property type="entry name" value="GLYCOSYL_HYDROL_F25_1"/>
    <property type="match status" value="1"/>
</dbReference>
<dbReference type="AlphaFoldDB" id="A0A511J0V7"/>
<protein>
    <recommendedName>
        <fullName evidence="2">Lysozyme</fullName>
        <ecNumber evidence="2">3.2.1.17</ecNumber>
    </recommendedName>
</protein>
<dbReference type="PANTHER" id="PTHR34135">
    <property type="entry name" value="LYSOZYME"/>
    <property type="match status" value="1"/>
</dbReference>
<keyword evidence="2" id="KW-0326">Glycosidase</keyword>
<accession>A0A511J0V7</accession>
<evidence type="ECO:0000256" key="2">
    <source>
        <dbReference type="RuleBase" id="RU361176"/>
    </source>
</evidence>
<keyword evidence="2" id="KW-0378">Hydrolase</keyword>
<dbReference type="PROSITE" id="PS51904">
    <property type="entry name" value="GLYCOSYL_HYDROL_F25_2"/>
    <property type="match status" value="1"/>
</dbReference>
<reference evidence="3 4" key="1">
    <citation type="submission" date="2019-07" db="EMBL/GenBank/DDBJ databases">
        <title>Whole genome shotgun sequence of Enterococcus villorum NBRC 100699.</title>
        <authorList>
            <person name="Hosoyama A."/>
            <person name="Uohara A."/>
            <person name="Ohji S."/>
            <person name="Ichikawa N."/>
        </authorList>
    </citation>
    <scope>NUCLEOTIDE SEQUENCE [LARGE SCALE GENOMIC DNA]</scope>
    <source>
        <strain evidence="3 4">NBRC 100699</strain>
    </source>
</reference>
<dbReference type="PANTHER" id="PTHR34135:SF2">
    <property type="entry name" value="LYSOZYME"/>
    <property type="match status" value="1"/>
</dbReference>
<dbReference type="GO" id="GO:0003796">
    <property type="term" value="F:lysozyme activity"/>
    <property type="evidence" value="ECO:0007669"/>
    <property type="project" value="UniProtKB-EC"/>
</dbReference>
<dbReference type="EC" id="3.2.1.17" evidence="2"/>
<sequence>MKKGSVSVYFYCIVGLLFCLFVTNHHVSAEMTKETITENNQHTLGDSIKKRNLLQKRSLEANNGISAAEANRPAKDFIDVSSHNGVPTVEEYQTMKKYGVRGVVVKLTEGDSYRNPLAPEQIKHAKKAGLKVSVYHYAWFNEGEDTKDEANFLLAYMNELNLPFDTVIVNDSENPKMNLDKVTDNALTFQEVFQQVGYPNVIHYSNASWFTDGKLDTQRLGKENCWVAQWPYNPSDDHLLHTDKAAWQWASDLYFPEFSERVFDISTDYLGRFVNETKPQLLSYGVRNATPYVYLNLATEDFNGNKRFIVYVDGKYFMETYQGKNYYSFRESMNDNSQRIRRHFSGKKGQKIEVFEVSGKPGTSSANRKLLESLIVKETLLNK</sequence>
<dbReference type="InterPro" id="IPR002053">
    <property type="entry name" value="Glyco_hydro_25"/>
</dbReference>
<dbReference type="GO" id="GO:0016998">
    <property type="term" value="P:cell wall macromolecule catabolic process"/>
    <property type="evidence" value="ECO:0007669"/>
    <property type="project" value="InterPro"/>
</dbReference>
<evidence type="ECO:0000313" key="4">
    <source>
        <dbReference type="Proteomes" id="UP000321830"/>
    </source>
</evidence>
<name>A0A511J0V7_9ENTE</name>
<evidence type="ECO:0000313" key="3">
    <source>
        <dbReference type="EMBL" id="GEL91645.1"/>
    </source>
</evidence>
<dbReference type="RefSeq" id="WP_010751363.1">
    <property type="nucleotide sequence ID" value="NZ_BJWF01000008.1"/>
</dbReference>
<dbReference type="InterPro" id="IPR008270">
    <property type="entry name" value="Glyco_hydro_25_AS"/>
</dbReference>